<dbReference type="InterPro" id="IPR013708">
    <property type="entry name" value="Shikimate_DH-bd_N"/>
</dbReference>
<feature type="domain" description="Shikimate dehydrogenase substrate binding N-terminal" evidence="1">
    <location>
        <begin position="22"/>
        <end position="103"/>
    </location>
</feature>
<dbReference type="PANTHER" id="PTHR21089:SF1">
    <property type="entry name" value="BIFUNCTIONAL 3-DEHYDROQUINATE DEHYDRATASE_SHIKIMATE DEHYDROGENASE, CHLOROPLASTIC"/>
    <property type="match status" value="1"/>
</dbReference>
<dbReference type="Gene3D" id="3.40.50.10860">
    <property type="entry name" value="Leucine Dehydrogenase, chain A, domain 1"/>
    <property type="match status" value="1"/>
</dbReference>
<protein>
    <recommendedName>
        <fullName evidence="1">Shikimate dehydrogenase substrate binding N-terminal domain-containing protein</fullName>
    </recommendedName>
</protein>
<dbReference type="PANTHER" id="PTHR21089">
    <property type="entry name" value="SHIKIMATE DEHYDROGENASE"/>
    <property type="match status" value="1"/>
</dbReference>
<dbReference type="OrthoDB" id="204377at2759"/>
<accession>A0A9P6CYU1</accession>
<dbReference type="AlphaFoldDB" id="A0A9P6CYU1"/>
<dbReference type="SUPFAM" id="SSF53223">
    <property type="entry name" value="Aminoacid dehydrogenase-like, N-terminal domain"/>
    <property type="match status" value="1"/>
</dbReference>
<reference evidence="2" key="1">
    <citation type="submission" date="2020-11" db="EMBL/GenBank/DDBJ databases">
        <authorList>
            <consortium name="DOE Joint Genome Institute"/>
            <person name="Ahrendt S."/>
            <person name="Riley R."/>
            <person name="Andreopoulos W."/>
            <person name="Labutti K."/>
            <person name="Pangilinan J."/>
            <person name="Ruiz-Duenas F.J."/>
            <person name="Barrasa J.M."/>
            <person name="Sanchez-Garcia M."/>
            <person name="Camarero S."/>
            <person name="Miyauchi S."/>
            <person name="Serrano A."/>
            <person name="Linde D."/>
            <person name="Babiker R."/>
            <person name="Drula E."/>
            <person name="Ayuso-Fernandez I."/>
            <person name="Pacheco R."/>
            <person name="Padilla G."/>
            <person name="Ferreira P."/>
            <person name="Barriuso J."/>
            <person name="Kellner H."/>
            <person name="Castanera R."/>
            <person name="Alfaro M."/>
            <person name="Ramirez L."/>
            <person name="Pisabarro A.G."/>
            <person name="Kuo A."/>
            <person name="Tritt A."/>
            <person name="Lipzen A."/>
            <person name="He G."/>
            <person name="Yan M."/>
            <person name="Ng V."/>
            <person name="Cullen D."/>
            <person name="Martin F."/>
            <person name="Rosso M.-N."/>
            <person name="Henrissat B."/>
            <person name="Hibbett D."/>
            <person name="Martinez A.T."/>
            <person name="Grigoriev I.V."/>
        </authorList>
    </citation>
    <scope>NUCLEOTIDE SEQUENCE</scope>
    <source>
        <strain evidence="2">CIRM-BRFM 674</strain>
    </source>
</reference>
<dbReference type="Gene3D" id="3.40.50.720">
    <property type="entry name" value="NAD(P)-binding Rossmann-like Domain"/>
    <property type="match status" value="1"/>
</dbReference>
<gene>
    <name evidence="2" type="ORF">BDN70DRAFT_880759</name>
</gene>
<dbReference type="EMBL" id="MU155250">
    <property type="protein sequence ID" value="KAF9477820.1"/>
    <property type="molecule type" value="Genomic_DNA"/>
</dbReference>
<dbReference type="GO" id="GO:0004764">
    <property type="term" value="F:shikimate 3-dehydrogenase (NADP+) activity"/>
    <property type="evidence" value="ECO:0007669"/>
    <property type="project" value="InterPro"/>
</dbReference>
<dbReference type="Proteomes" id="UP000807469">
    <property type="component" value="Unassembled WGS sequence"/>
</dbReference>
<name>A0A9P6CYU1_9AGAR</name>
<dbReference type="InterPro" id="IPR022893">
    <property type="entry name" value="Shikimate_DH_fam"/>
</dbReference>
<evidence type="ECO:0000259" key="1">
    <source>
        <dbReference type="Pfam" id="PF08501"/>
    </source>
</evidence>
<dbReference type="GO" id="GO:0019632">
    <property type="term" value="P:shikimate metabolic process"/>
    <property type="evidence" value="ECO:0007669"/>
    <property type="project" value="TreeGrafter"/>
</dbReference>
<keyword evidence="3" id="KW-1185">Reference proteome</keyword>
<comment type="caution">
    <text evidence="2">The sequence shown here is derived from an EMBL/GenBank/DDBJ whole genome shotgun (WGS) entry which is preliminary data.</text>
</comment>
<sequence length="394" mass="42270">MAVELPPTASEATVVEPKRFHLFGYPIAHSAAPAFHNECFAAAGLPHSFANWSTSAVTNEILSEIRADVCGGAAVTMPLKAAILEHLDELTPASKATGACNTIVKVRRADGTFKVVGTNTDVLGVRNALLQTLKKQDPTHSAFQSNADISKRFEPGSASALVIGGGATTRSAIYALSQLGLQPIFLLNRDDDEVRGVIESFQVQHASSTCPELLHIRDMTDVKRYFESGSRCVLDEEQGEGRERRPNLAIIVGAIPAIPPATLAEHRVHKLAQHIISLPHGKLTISPSPTGPSATCFLPFPSPPIFLDMAYKPRLTVMLRIAADNNWDTVGGIQAMIEQGLAQQRMWTLASVDDSVACAGASLLGEDVERRARALVEGMEDIAVDLLEVDRATS</sequence>
<dbReference type="GO" id="GO:0009423">
    <property type="term" value="P:chorismate biosynthetic process"/>
    <property type="evidence" value="ECO:0007669"/>
    <property type="project" value="TreeGrafter"/>
</dbReference>
<dbReference type="Pfam" id="PF08501">
    <property type="entry name" value="Shikimate_dh_N"/>
    <property type="match status" value="1"/>
</dbReference>
<organism evidence="2 3">
    <name type="scientific">Pholiota conissans</name>
    <dbReference type="NCBI Taxonomy" id="109636"/>
    <lineage>
        <taxon>Eukaryota</taxon>
        <taxon>Fungi</taxon>
        <taxon>Dikarya</taxon>
        <taxon>Basidiomycota</taxon>
        <taxon>Agaricomycotina</taxon>
        <taxon>Agaricomycetes</taxon>
        <taxon>Agaricomycetidae</taxon>
        <taxon>Agaricales</taxon>
        <taxon>Agaricineae</taxon>
        <taxon>Strophariaceae</taxon>
        <taxon>Pholiota</taxon>
    </lineage>
</organism>
<dbReference type="InterPro" id="IPR036291">
    <property type="entry name" value="NAD(P)-bd_dom_sf"/>
</dbReference>
<proteinExistence type="predicted"/>
<dbReference type="SUPFAM" id="SSF51735">
    <property type="entry name" value="NAD(P)-binding Rossmann-fold domains"/>
    <property type="match status" value="1"/>
</dbReference>
<dbReference type="InterPro" id="IPR046346">
    <property type="entry name" value="Aminoacid_DH-like_N_sf"/>
</dbReference>
<evidence type="ECO:0000313" key="2">
    <source>
        <dbReference type="EMBL" id="KAF9477820.1"/>
    </source>
</evidence>
<evidence type="ECO:0000313" key="3">
    <source>
        <dbReference type="Proteomes" id="UP000807469"/>
    </source>
</evidence>